<dbReference type="PANTHER" id="PTHR30532">
    <property type="entry name" value="IRON III DICITRATE-BINDING PERIPLASMIC PROTEIN"/>
    <property type="match status" value="1"/>
</dbReference>
<feature type="chain" id="PRO_5039169481" evidence="5">
    <location>
        <begin position="23"/>
        <end position="333"/>
    </location>
</feature>
<proteinExistence type="inferred from homology"/>
<dbReference type="Gene3D" id="3.40.50.1980">
    <property type="entry name" value="Nitrogenase molybdenum iron protein domain"/>
    <property type="match status" value="2"/>
</dbReference>
<comment type="subcellular location">
    <subcellularLocation>
        <location evidence="1">Cell envelope</location>
    </subcellularLocation>
</comment>
<evidence type="ECO:0000256" key="2">
    <source>
        <dbReference type="ARBA" id="ARBA00008814"/>
    </source>
</evidence>
<dbReference type="InterPro" id="IPR051313">
    <property type="entry name" value="Bact_iron-sidero_bind"/>
</dbReference>
<dbReference type="KEGG" id="palb:EJC50_10040"/>
<dbReference type="PROSITE" id="PS50983">
    <property type="entry name" value="FE_B12_PBP"/>
    <property type="match status" value="1"/>
</dbReference>
<evidence type="ECO:0000313" key="7">
    <source>
        <dbReference type="EMBL" id="AZN39953.1"/>
    </source>
</evidence>
<gene>
    <name evidence="7" type="ORF">EJC50_10040</name>
</gene>
<dbReference type="PANTHER" id="PTHR30532:SF26">
    <property type="entry name" value="IRON(3+)-HYDROXAMATE-BINDING PROTEIN FHUD"/>
    <property type="match status" value="1"/>
</dbReference>
<keyword evidence="3" id="KW-0813">Transport</keyword>
<dbReference type="OrthoDB" id="2660924at2"/>
<feature type="domain" description="Fe/B12 periplasmic-binding" evidence="6">
    <location>
        <begin position="73"/>
        <end position="331"/>
    </location>
</feature>
<evidence type="ECO:0000256" key="4">
    <source>
        <dbReference type="ARBA" id="ARBA00022729"/>
    </source>
</evidence>
<dbReference type="Proteomes" id="UP000272528">
    <property type="component" value="Chromosome"/>
</dbReference>
<protein>
    <submittedName>
        <fullName evidence="7">ABC transporter substrate-binding protein</fullName>
    </submittedName>
</protein>
<keyword evidence="4 5" id="KW-0732">Signal</keyword>
<feature type="signal peptide" evidence="5">
    <location>
        <begin position="1"/>
        <end position="22"/>
    </location>
</feature>
<dbReference type="Pfam" id="PF01497">
    <property type="entry name" value="Peripla_BP_2"/>
    <property type="match status" value="1"/>
</dbReference>
<organism evidence="7 8">
    <name type="scientific">Paenibacillus albus</name>
    <dbReference type="NCBI Taxonomy" id="2495582"/>
    <lineage>
        <taxon>Bacteria</taxon>
        <taxon>Bacillati</taxon>
        <taxon>Bacillota</taxon>
        <taxon>Bacilli</taxon>
        <taxon>Bacillales</taxon>
        <taxon>Paenibacillaceae</taxon>
        <taxon>Paenibacillus</taxon>
    </lineage>
</organism>
<dbReference type="InterPro" id="IPR002491">
    <property type="entry name" value="ABC_transptr_periplasmic_BD"/>
</dbReference>
<reference evidence="8" key="1">
    <citation type="submission" date="2018-12" db="EMBL/GenBank/DDBJ databases">
        <title>Genome sequence of Peanibacillus sp.</title>
        <authorList>
            <person name="Subramani G."/>
            <person name="Srinivasan S."/>
            <person name="Kim M.K."/>
        </authorList>
    </citation>
    <scope>NUCLEOTIDE SEQUENCE [LARGE SCALE GENOMIC DNA]</scope>
    <source>
        <strain evidence="8">18JY67-1</strain>
    </source>
</reference>
<sequence>MYRNSKTVALLSTFALMGALLLGCGKNNTMESNTASPAAVTTETPAAAEETAETTRKYTDWSKHEVQIPVTPQRVIYHGETTGDLLALGVKPIGIMKDAIKGTVMEDQLPDVDDVGFPLNVEKAMTLKPDLIIFSNDDAEQYKAISKVAPTVTFNTFDQLDVRMRTLGDLLNKKQEAEDWLAAHAVKMTNMWDELHANGIKEGETASVFTMYPGNRLFIMAGAGLPQFLYEQGGFKPLPNVQKLIDEQTGFLEISAEVLPQYKADRIFILNPVDPAAQEDTTELMNSAIWKGIPAVKDGHVYHFDILKASSDATSRDWMVTELPKVLLKNKSD</sequence>
<dbReference type="EMBL" id="CP034437">
    <property type="protein sequence ID" value="AZN39953.1"/>
    <property type="molecule type" value="Genomic_DNA"/>
</dbReference>
<evidence type="ECO:0000259" key="6">
    <source>
        <dbReference type="PROSITE" id="PS50983"/>
    </source>
</evidence>
<name>A0A3S9A2H7_9BACL</name>
<dbReference type="GO" id="GO:0030288">
    <property type="term" value="C:outer membrane-bounded periplasmic space"/>
    <property type="evidence" value="ECO:0007669"/>
    <property type="project" value="TreeGrafter"/>
</dbReference>
<dbReference type="GO" id="GO:1901678">
    <property type="term" value="P:iron coordination entity transport"/>
    <property type="evidence" value="ECO:0007669"/>
    <property type="project" value="UniProtKB-ARBA"/>
</dbReference>
<evidence type="ECO:0000256" key="3">
    <source>
        <dbReference type="ARBA" id="ARBA00022448"/>
    </source>
</evidence>
<evidence type="ECO:0000313" key="8">
    <source>
        <dbReference type="Proteomes" id="UP000272528"/>
    </source>
</evidence>
<keyword evidence="8" id="KW-1185">Reference proteome</keyword>
<comment type="similarity">
    <text evidence="2">Belongs to the bacterial solute-binding protein 8 family.</text>
</comment>
<dbReference type="RefSeq" id="WP_126015040.1">
    <property type="nucleotide sequence ID" value="NZ_CP034437.1"/>
</dbReference>
<evidence type="ECO:0000256" key="5">
    <source>
        <dbReference type="SAM" id="SignalP"/>
    </source>
</evidence>
<accession>A0A3S9A2H7</accession>
<dbReference type="AlphaFoldDB" id="A0A3S9A2H7"/>
<dbReference type="SUPFAM" id="SSF53807">
    <property type="entry name" value="Helical backbone' metal receptor"/>
    <property type="match status" value="1"/>
</dbReference>
<dbReference type="PROSITE" id="PS51257">
    <property type="entry name" value="PROKAR_LIPOPROTEIN"/>
    <property type="match status" value="1"/>
</dbReference>
<evidence type="ECO:0000256" key="1">
    <source>
        <dbReference type="ARBA" id="ARBA00004196"/>
    </source>
</evidence>